<proteinExistence type="predicted"/>
<evidence type="ECO:0008006" key="3">
    <source>
        <dbReference type="Google" id="ProtNLM"/>
    </source>
</evidence>
<evidence type="ECO:0000313" key="2">
    <source>
        <dbReference type="Proteomes" id="UP000258309"/>
    </source>
</evidence>
<feature type="non-terminal residue" evidence="1">
    <location>
        <position position="1"/>
    </location>
</feature>
<comment type="caution">
    <text evidence="1">The sequence shown here is derived from an EMBL/GenBank/DDBJ whole genome shotgun (WGS) entry which is preliminary data.</text>
</comment>
<accession>A0A3E2H6I5</accession>
<dbReference type="STRING" id="5539.A0A3E2H6I5"/>
<dbReference type="OrthoDB" id="3562262at2759"/>
<protein>
    <recommendedName>
        <fullName evidence="3">Reverse transcriptase Ty1/copia-type domain-containing protein</fullName>
    </recommendedName>
</protein>
<feature type="non-terminal residue" evidence="1">
    <location>
        <position position="233"/>
    </location>
</feature>
<reference evidence="1 2" key="1">
    <citation type="submission" date="2018-05" db="EMBL/GenBank/DDBJ databases">
        <title>Draft genome sequence of Scytalidium lignicola DSM 105466, a ubiquitous saprotrophic fungus.</title>
        <authorList>
            <person name="Buettner E."/>
            <person name="Gebauer A.M."/>
            <person name="Hofrichter M."/>
            <person name="Liers C."/>
            <person name="Kellner H."/>
        </authorList>
    </citation>
    <scope>NUCLEOTIDE SEQUENCE [LARGE SCALE GENOMIC DNA]</scope>
    <source>
        <strain evidence="1 2">DSM 105466</strain>
    </source>
</reference>
<gene>
    <name evidence="1" type="ORF">B7463_g7399</name>
</gene>
<evidence type="ECO:0000313" key="1">
    <source>
        <dbReference type="EMBL" id="RFU28958.1"/>
    </source>
</evidence>
<keyword evidence="2" id="KW-1185">Reference proteome</keyword>
<dbReference type="Proteomes" id="UP000258309">
    <property type="component" value="Unassembled WGS sequence"/>
</dbReference>
<dbReference type="EMBL" id="NCSJ02000145">
    <property type="protein sequence ID" value="RFU28958.1"/>
    <property type="molecule type" value="Genomic_DNA"/>
</dbReference>
<dbReference type="AlphaFoldDB" id="A0A3E2H6I5"/>
<organism evidence="1 2">
    <name type="scientific">Scytalidium lignicola</name>
    <name type="common">Hyphomycete</name>
    <dbReference type="NCBI Taxonomy" id="5539"/>
    <lineage>
        <taxon>Eukaryota</taxon>
        <taxon>Fungi</taxon>
        <taxon>Dikarya</taxon>
        <taxon>Ascomycota</taxon>
        <taxon>Pezizomycotina</taxon>
        <taxon>Leotiomycetes</taxon>
        <taxon>Leotiomycetes incertae sedis</taxon>
        <taxon>Scytalidium</taxon>
    </lineage>
</organism>
<sequence>MAIKKAMEEISKIRAKRQVQDVINMYNGLDETQARTEAGKGYTSLSTVVKPYLIPMEGIDGIELLELELGTTADEEHQEEPNESTIAVVPPPVLLGVFEIVDPQSVLNDICIFNARFVDEIKNKGIEKAFEKSCLVVQAYKDDGKKLVLTQSPTIQRVSQCIILCIAAMEYKSTSLYLQDISQVYVQSTTLLNRDFYVWPPLELIEQLGLRKGSILRVVKPFYGVLEVGNHWF</sequence>
<name>A0A3E2H6I5_SCYLI</name>